<accession>A0ABS4KHB1</accession>
<keyword evidence="1" id="KW-1133">Transmembrane helix</keyword>
<dbReference type="InterPro" id="IPR003675">
    <property type="entry name" value="Rce1/LyrA-like_dom"/>
</dbReference>
<evidence type="ECO:0000256" key="1">
    <source>
        <dbReference type="SAM" id="Phobius"/>
    </source>
</evidence>
<comment type="caution">
    <text evidence="3">The sequence shown here is derived from an EMBL/GenBank/DDBJ whole genome shotgun (WGS) entry which is preliminary data.</text>
</comment>
<feature type="transmembrane region" description="Helical" evidence="1">
    <location>
        <begin position="87"/>
        <end position="106"/>
    </location>
</feature>
<proteinExistence type="predicted"/>
<evidence type="ECO:0000313" key="3">
    <source>
        <dbReference type="EMBL" id="MBP2027159.1"/>
    </source>
</evidence>
<feature type="domain" description="CAAX prenyl protease 2/Lysostaphin resistance protein A-like" evidence="2">
    <location>
        <begin position="164"/>
        <end position="257"/>
    </location>
</feature>
<dbReference type="Pfam" id="PF02517">
    <property type="entry name" value="Rce1-like"/>
    <property type="match status" value="1"/>
</dbReference>
<protein>
    <submittedName>
        <fullName evidence="3">Membrane protease YdiL (CAAX protease family)</fullName>
    </submittedName>
</protein>
<keyword evidence="1" id="KW-0812">Transmembrane</keyword>
<keyword evidence="3" id="KW-0378">Hydrolase</keyword>
<evidence type="ECO:0000259" key="2">
    <source>
        <dbReference type="Pfam" id="PF02517"/>
    </source>
</evidence>
<dbReference type="RefSeq" id="WP_209659951.1">
    <property type="nucleotide sequence ID" value="NZ_JAGGLI010000008.1"/>
</dbReference>
<feature type="transmembrane region" description="Helical" evidence="1">
    <location>
        <begin position="201"/>
        <end position="231"/>
    </location>
</feature>
<keyword evidence="3" id="KW-0645">Protease</keyword>
<dbReference type="Proteomes" id="UP001314903">
    <property type="component" value="Unassembled WGS sequence"/>
</dbReference>
<organism evidence="3 4">
    <name type="scientific">Acetoanaerobium pronyense</name>
    <dbReference type="NCBI Taxonomy" id="1482736"/>
    <lineage>
        <taxon>Bacteria</taxon>
        <taxon>Bacillati</taxon>
        <taxon>Bacillota</taxon>
        <taxon>Clostridia</taxon>
        <taxon>Peptostreptococcales</taxon>
        <taxon>Filifactoraceae</taxon>
        <taxon>Acetoanaerobium</taxon>
    </lineage>
</organism>
<dbReference type="GO" id="GO:0006508">
    <property type="term" value="P:proteolysis"/>
    <property type="evidence" value="ECO:0007669"/>
    <property type="project" value="UniProtKB-KW"/>
</dbReference>
<feature type="transmembrane region" description="Helical" evidence="1">
    <location>
        <begin position="54"/>
        <end position="75"/>
    </location>
</feature>
<dbReference type="EMBL" id="JAGGLI010000008">
    <property type="protein sequence ID" value="MBP2027159.1"/>
    <property type="molecule type" value="Genomic_DNA"/>
</dbReference>
<name>A0ABS4KHB1_9FIRM</name>
<feature type="transmembrane region" description="Helical" evidence="1">
    <location>
        <begin position="12"/>
        <end position="45"/>
    </location>
</feature>
<keyword evidence="1" id="KW-0472">Membrane</keyword>
<keyword evidence="4" id="KW-1185">Reference proteome</keyword>
<evidence type="ECO:0000313" key="4">
    <source>
        <dbReference type="Proteomes" id="UP001314903"/>
    </source>
</evidence>
<feature type="transmembrane region" description="Helical" evidence="1">
    <location>
        <begin position="137"/>
        <end position="156"/>
    </location>
</feature>
<sequence>MEQIIKNFDKQIAIIVFIISVILIQVLSSYQGLLLLGLIAVVVILMKSLKIKEIYIICAIYITGHLCSEYLRPILIAIPEAVEWKVIISRFSLLGFIIPLLVLEIFRRPKISYIKVGSFTRDVQFPFIWVGLFRDPIWRFLIIFSGIIVLSFSFFIDFTHQGFWTLFAYAVIFSLINSILEELMWRGYILSRFVDEYGEKIGLVITSVGFGFYHLSLGFSLYMCVLFSIAGMLMGGVTIKSEGLLPVIIMHFLMNVMFVLVGMIF</sequence>
<reference evidence="3 4" key="1">
    <citation type="submission" date="2021-03" db="EMBL/GenBank/DDBJ databases">
        <title>Genomic Encyclopedia of Type Strains, Phase IV (KMG-IV): sequencing the most valuable type-strain genomes for metagenomic binning, comparative biology and taxonomic classification.</title>
        <authorList>
            <person name="Goeker M."/>
        </authorList>
    </citation>
    <scope>NUCLEOTIDE SEQUENCE [LARGE SCALE GENOMIC DNA]</scope>
    <source>
        <strain evidence="3 4">DSM 27512</strain>
    </source>
</reference>
<feature type="transmembrane region" description="Helical" evidence="1">
    <location>
        <begin position="162"/>
        <end position="180"/>
    </location>
</feature>
<feature type="transmembrane region" description="Helical" evidence="1">
    <location>
        <begin position="243"/>
        <end position="264"/>
    </location>
</feature>
<dbReference type="GO" id="GO:0008233">
    <property type="term" value="F:peptidase activity"/>
    <property type="evidence" value="ECO:0007669"/>
    <property type="project" value="UniProtKB-KW"/>
</dbReference>
<gene>
    <name evidence="3" type="ORF">J2Z35_000953</name>
</gene>